<dbReference type="CDD" id="cd16442">
    <property type="entry name" value="BPL"/>
    <property type="match status" value="1"/>
</dbReference>
<dbReference type="Gene3D" id="3.30.930.10">
    <property type="entry name" value="Bira Bifunctional Protein, Domain 2"/>
    <property type="match status" value="1"/>
</dbReference>
<dbReference type="PROSITE" id="PS51733">
    <property type="entry name" value="BPL_LPL_CATALYTIC"/>
    <property type="match status" value="1"/>
</dbReference>
<dbReference type="InterPro" id="IPR045864">
    <property type="entry name" value="aa-tRNA-synth_II/BPL/LPL"/>
</dbReference>
<dbReference type="GO" id="GO:0005737">
    <property type="term" value="C:cytoplasm"/>
    <property type="evidence" value="ECO:0007669"/>
    <property type="project" value="TreeGrafter"/>
</dbReference>
<dbReference type="InterPro" id="IPR004143">
    <property type="entry name" value="BPL_LPL_catalytic"/>
</dbReference>
<evidence type="ECO:0000313" key="4">
    <source>
        <dbReference type="Proteomes" id="UP000030786"/>
    </source>
</evidence>
<accession>A0AAU8RDS4</accession>
<sequence length="244" mass="27726">MQIIKLDAIDSTNVYLKDLVFNTQASDYTIVVAEKQTRGRGQMGTTWLADEGKNLTFSILKKCTDLSVQKQFDLNICVSVAIYRSLNDLKIPDLKIKWPNDILSGNHKICGVLIENILSGAKIQASIIGIGLNVNQLSFNNLPNVSSLKLITGIQYDLEELLKKIAKNLEEVFDYYFTIHKQDLKIEYLEQLFRKDKASTFSKDANGTMFTGIIRNVTSEGKLVVEEEDEIFNEYALKELKLRY</sequence>
<dbReference type="GO" id="GO:0004077">
    <property type="term" value="F:biotin--[biotin carboxyl-carrier protein] ligase activity"/>
    <property type="evidence" value="ECO:0007669"/>
    <property type="project" value="InterPro"/>
</dbReference>
<name>A0AAU8RDS4_9FLAO</name>
<dbReference type="KEGG" id="cbat:M666_08960"/>
<dbReference type="EMBL" id="CP009976">
    <property type="protein sequence ID" value="AIZ41696.1"/>
    <property type="molecule type" value="Genomic_DNA"/>
</dbReference>
<dbReference type="GeneID" id="78060867"/>
<reference evidence="3 4" key="1">
    <citation type="journal article" date="2014" name="Environ. Microbiol.">
        <title>Contrasting genomic patterns and infection strategies of two co-existing Bacteroidetes podovirus genera.</title>
        <authorList>
            <person name="Holmfeldt K."/>
            <person name="Howard-Varona C."/>
            <person name="Solonenko N."/>
            <person name="Sullivan M.B."/>
        </authorList>
    </citation>
    <scope>NUCLEOTIDE SEQUENCE [LARGE SCALE GENOMIC DNA]</scope>
    <source>
        <strain evidence="3 4">18</strain>
    </source>
</reference>
<feature type="domain" description="BPL/LPL catalytic" evidence="2">
    <location>
        <begin position="1"/>
        <end position="177"/>
    </location>
</feature>
<dbReference type="PANTHER" id="PTHR12835:SF5">
    <property type="entry name" value="BIOTIN--PROTEIN LIGASE"/>
    <property type="match status" value="1"/>
</dbReference>
<dbReference type="NCBIfam" id="TIGR00121">
    <property type="entry name" value="birA_ligase"/>
    <property type="match status" value="1"/>
</dbReference>
<protein>
    <submittedName>
        <fullName evidence="3">Ligase</fullName>
    </submittedName>
</protein>
<evidence type="ECO:0000313" key="3">
    <source>
        <dbReference type="EMBL" id="AIZ41696.1"/>
    </source>
</evidence>
<keyword evidence="1 3" id="KW-0436">Ligase</keyword>
<dbReference type="AlphaFoldDB" id="A0AAU8RDS4"/>
<proteinExistence type="predicted"/>
<organism evidence="3 4">
    <name type="scientific">Cellulophaga baltica 18</name>
    <dbReference type="NCBI Taxonomy" id="1348584"/>
    <lineage>
        <taxon>Bacteria</taxon>
        <taxon>Pseudomonadati</taxon>
        <taxon>Bacteroidota</taxon>
        <taxon>Flavobacteriia</taxon>
        <taxon>Flavobacteriales</taxon>
        <taxon>Flavobacteriaceae</taxon>
        <taxon>Cellulophaga</taxon>
    </lineage>
</organism>
<dbReference type="Proteomes" id="UP000030786">
    <property type="component" value="Chromosome"/>
</dbReference>
<dbReference type="InterPro" id="IPR004408">
    <property type="entry name" value="Biotin_CoA_COase_ligase"/>
</dbReference>
<dbReference type="SUPFAM" id="SSF55681">
    <property type="entry name" value="Class II aaRS and biotin synthetases"/>
    <property type="match status" value="1"/>
</dbReference>
<evidence type="ECO:0000259" key="2">
    <source>
        <dbReference type="PROSITE" id="PS51733"/>
    </source>
</evidence>
<gene>
    <name evidence="3" type="ORF">M666_08960</name>
</gene>
<evidence type="ECO:0000256" key="1">
    <source>
        <dbReference type="ARBA" id="ARBA00022598"/>
    </source>
</evidence>
<dbReference type="Pfam" id="PF03099">
    <property type="entry name" value="BPL_LplA_LipB"/>
    <property type="match status" value="1"/>
</dbReference>
<dbReference type="RefSeq" id="WP_029446982.1">
    <property type="nucleotide sequence ID" value="NZ_CP009976.1"/>
</dbReference>
<dbReference type="PANTHER" id="PTHR12835">
    <property type="entry name" value="BIOTIN PROTEIN LIGASE"/>
    <property type="match status" value="1"/>
</dbReference>